<dbReference type="Gene3D" id="3.40.630.30">
    <property type="match status" value="1"/>
</dbReference>
<evidence type="ECO:0000259" key="1">
    <source>
        <dbReference type="PROSITE" id="PS51186"/>
    </source>
</evidence>
<reference evidence="2 3" key="1">
    <citation type="submission" date="2020-03" db="EMBL/GenBank/DDBJ databases">
        <title>Complete genome of Arcanobacterium buesumensis sp. nov. strain 2701.</title>
        <authorList>
            <person name="Borowiak M."/>
            <person name="Alssahen M."/>
            <person name="Laemmler C."/>
            <person name="Malorny B."/>
            <person name="Hassan A."/>
            <person name="Prenger-Berninghoff E."/>
            <person name="Ploetz M."/>
            <person name="Abdulmawjood A."/>
        </authorList>
    </citation>
    <scope>NUCLEOTIDE SEQUENCE [LARGE SCALE GENOMIC DNA]</scope>
    <source>
        <strain evidence="2 3">2701</strain>
    </source>
</reference>
<dbReference type="Gene3D" id="3.20.170.20">
    <property type="entry name" value="Protein of unknown function DUF952"/>
    <property type="match status" value="1"/>
</dbReference>
<dbReference type="SUPFAM" id="SSF55729">
    <property type="entry name" value="Acyl-CoA N-acyltransferases (Nat)"/>
    <property type="match status" value="1"/>
</dbReference>
<sequence>MVFHIVVPEDWKQACGRGTYTQSTRDCDVDAVGFIHASTSLEQATAVAKFLYADRADAFVVAIDDEEVRNAGFEIRFELGDLQNPQSEKFPHIYGGPLPISLLNPMIDVDGEPRICREDMPEVAQLRQAGWQVGSTSWGARLNLGDGADLSSYRDHVDAVIQAGFEMRELTGGDMAELSALDRLVAPDFPSTPASHHEPLPHNFGEKVADQSARVWGAFQGDRMVGFTILFDAGQWWEVDRTSVHPDFRRRGLAKAMKAASVLETYERGVRQWGTGGASVNQASLRMNQALGFELEPLWLTLYPPVTVGRLLIR</sequence>
<protein>
    <submittedName>
        <fullName evidence="2">GNAT family N-acetyltransferase</fullName>
    </submittedName>
</protein>
<dbReference type="Proteomes" id="UP000502298">
    <property type="component" value="Chromosome"/>
</dbReference>
<keyword evidence="3" id="KW-1185">Reference proteome</keyword>
<evidence type="ECO:0000313" key="3">
    <source>
        <dbReference type="Proteomes" id="UP000502298"/>
    </source>
</evidence>
<dbReference type="InterPro" id="IPR000182">
    <property type="entry name" value="GNAT_dom"/>
</dbReference>
<dbReference type="RefSeq" id="WP_168917106.1">
    <property type="nucleotide sequence ID" value="NZ_CP050804.1"/>
</dbReference>
<organism evidence="2 3">
    <name type="scientific">Arcanobacterium buesumense</name>
    <dbReference type="NCBI Taxonomy" id="2722751"/>
    <lineage>
        <taxon>Bacteria</taxon>
        <taxon>Bacillati</taxon>
        <taxon>Actinomycetota</taxon>
        <taxon>Actinomycetes</taxon>
        <taxon>Actinomycetales</taxon>
        <taxon>Actinomycetaceae</taxon>
        <taxon>Arcanobacterium</taxon>
    </lineage>
</organism>
<name>A0A6H2EJ47_9ACTO</name>
<dbReference type="InterPro" id="IPR009297">
    <property type="entry name" value="DUF952"/>
</dbReference>
<dbReference type="SUPFAM" id="SSF56399">
    <property type="entry name" value="ADP-ribosylation"/>
    <property type="match status" value="1"/>
</dbReference>
<gene>
    <name evidence="2" type="ORF">HC352_00595</name>
</gene>
<feature type="domain" description="N-acetyltransferase" evidence="1">
    <location>
        <begin position="165"/>
        <end position="314"/>
    </location>
</feature>
<keyword evidence="2" id="KW-0808">Transferase</keyword>
<dbReference type="EMBL" id="CP050804">
    <property type="protein sequence ID" value="QJC21164.1"/>
    <property type="molecule type" value="Genomic_DNA"/>
</dbReference>
<dbReference type="AlphaFoldDB" id="A0A6H2EJ47"/>
<accession>A0A6H2EJ47</accession>
<dbReference type="InterPro" id="IPR016181">
    <property type="entry name" value="Acyl_CoA_acyltransferase"/>
</dbReference>
<evidence type="ECO:0000313" key="2">
    <source>
        <dbReference type="EMBL" id="QJC21164.1"/>
    </source>
</evidence>
<dbReference type="Pfam" id="PF00583">
    <property type="entry name" value="Acetyltransf_1"/>
    <property type="match status" value="1"/>
</dbReference>
<dbReference type="CDD" id="cd04301">
    <property type="entry name" value="NAT_SF"/>
    <property type="match status" value="1"/>
</dbReference>
<dbReference type="GO" id="GO:0016747">
    <property type="term" value="F:acyltransferase activity, transferring groups other than amino-acyl groups"/>
    <property type="evidence" value="ECO:0007669"/>
    <property type="project" value="InterPro"/>
</dbReference>
<proteinExistence type="predicted"/>
<dbReference type="KEGG" id="arca:HC352_00595"/>
<dbReference type="Pfam" id="PF06108">
    <property type="entry name" value="DUF952"/>
    <property type="match status" value="1"/>
</dbReference>
<dbReference type="PROSITE" id="PS51186">
    <property type="entry name" value="GNAT"/>
    <property type="match status" value="1"/>
</dbReference>